<proteinExistence type="predicted"/>
<gene>
    <name evidence="1" type="ORF">B5J94_07590</name>
</gene>
<comment type="caution">
    <text evidence="1">The sequence shown here is derived from an EMBL/GenBank/DDBJ whole genome shotgun (WGS) entry which is preliminary data.</text>
</comment>
<reference evidence="2" key="1">
    <citation type="submission" date="2017-03" db="EMBL/GenBank/DDBJ databases">
        <title>Draft genome sequence of Moraxella equi CCUG 4950T type strain.</title>
        <authorList>
            <person name="Salva-Serra F."/>
            <person name="Engstrom-Jakobsson H."/>
            <person name="Thorell K."/>
            <person name="Jaen-Luchoro D."/>
            <person name="Gonzales-Siles L."/>
            <person name="Karlsson R."/>
            <person name="Yazdan S."/>
            <person name="Boulund F."/>
            <person name="Johnning A."/>
            <person name="Engstrand L."/>
            <person name="Kristiansson E."/>
            <person name="Moore E."/>
        </authorList>
    </citation>
    <scope>NUCLEOTIDE SEQUENCE [LARGE SCALE GENOMIC DNA]</scope>
    <source>
        <strain evidence="2">CCUG 4441</strain>
    </source>
</reference>
<dbReference type="AlphaFoldDB" id="A0A1V4GUD6"/>
<evidence type="ECO:0000313" key="2">
    <source>
        <dbReference type="Proteomes" id="UP000191025"/>
    </source>
</evidence>
<sequence>MPCQCLFVPKISQGDKFWQQFLTGKNFVHAKNWHIHQNVSPTCQKMSKNPKLTKIVTQNYPSDIKI</sequence>
<name>A0A1V4GUD6_MORLA</name>
<dbReference type="Proteomes" id="UP000191025">
    <property type="component" value="Unassembled WGS sequence"/>
</dbReference>
<evidence type="ECO:0000313" key="1">
    <source>
        <dbReference type="EMBL" id="OPH36227.1"/>
    </source>
</evidence>
<accession>A0A1V4GUD6</accession>
<dbReference type="EMBL" id="MXAN01000051">
    <property type="protein sequence ID" value="OPH36227.1"/>
    <property type="molecule type" value="Genomic_DNA"/>
</dbReference>
<organism evidence="1 2">
    <name type="scientific">Moraxella lacunata</name>
    <dbReference type="NCBI Taxonomy" id="477"/>
    <lineage>
        <taxon>Bacteria</taxon>
        <taxon>Pseudomonadati</taxon>
        <taxon>Pseudomonadota</taxon>
        <taxon>Gammaproteobacteria</taxon>
        <taxon>Moraxellales</taxon>
        <taxon>Moraxellaceae</taxon>
        <taxon>Moraxella</taxon>
    </lineage>
</organism>
<protein>
    <submittedName>
        <fullName evidence="1">Uncharacterized protein</fullName>
    </submittedName>
</protein>